<evidence type="ECO:0000313" key="2">
    <source>
        <dbReference type="EMBL" id="MPL58854.1"/>
    </source>
</evidence>
<feature type="compositionally biased region" description="Basic and acidic residues" evidence="1">
    <location>
        <begin position="273"/>
        <end position="296"/>
    </location>
</feature>
<sequence>MAGYRRLPEVFIAGSSLIVVHGLLAEGPLQHGKGKDDREEHQGGSGAPAHPSANEGLVVDISHQKEGRLERPVVRRHHVHLGEHLQAIDDAYHDHEGGDGRQQGQLDPAKHLALGGTIDAGRFQVGFGDALQARQEEDDVIAQALPHRKEKDRKQGRLLAEEPLRRRQAEGCQYLVEGPDARIVKPEPDQTGGGDRHHHRREVRDAEEFQALDLAVKKNGQEKGDAGVQHQLDHRVEYRVPHGLPEPPVGQHKLEVLEADIATRTGGHAPVRQAHDDHDDHRKEEKTKQGDHERCDHHHRRAPLLPALQVVPRHRFRCGNTHALIPPCYHRPAFITSTRAGTDFRPTVLPARA</sequence>
<proteinExistence type="predicted"/>
<gene>
    <name evidence="2" type="ORF">SDC9_04400</name>
</gene>
<feature type="region of interest" description="Disordered" evidence="1">
    <location>
        <begin position="266"/>
        <end position="297"/>
    </location>
</feature>
<accession>A0A644SW57</accession>
<comment type="caution">
    <text evidence="2">The sequence shown here is derived from an EMBL/GenBank/DDBJ whole genome shotgun (WGS) entry which is preliminary data.</text>
</comment>
<reference evidence="2" key="1">
    <citation type="submission" date="2019-08" db="EMBL/GenBank/DDBJ databases">
        <authorList>
            <person name="Kucharzyk K."/>
            <person name="Murdoch R.W."/>
            <person name="Higgins S."/>
            <person name="Loffler F."/>
        </authorList>
    </citation>
    <scope>NUCLEOTIDE SEQUENCE</scope>
</reference>
<feature type="region of interest" description="Disordered" evidence="1">
    <location>
        <begin position="29"/>
        <end position="55"/>
    </location>
</feature>
<evidence type="ECO:0000256" key="1">
    <source>
        <dbReference type="SAM" id="MobiDB-lite"/>
    </source>
</evidence>
<dbReference type="AlphaFoldDB" id="A0A644SW57"/>
<dbReference type="EMBL" id="VSSQ01000008">
    <property type="protein sequence ID" value="MPL58854.1"/>
    <property type="molecule type" value="Genomic_DNA"/>
</dbReference>
<protein>
    <submittedName>
        <fullName evidence="2">Uncharacterized protein</fullName>
    </submittedName>
</protein>
<feature type="region of interest" description="Disordered" evidence="1">
    <location>
        <begin position="183"/>
        <end position="203"/>
    </location>
</feature>
<feature type="compositionally biased region" description="Basic and acidic residues" evidence="1">
    <location>
        <begin position="33"/>
        <end position="42"/>
    </location>
</feature>
<name>A0A644SW57_9ZZZZ</name>
<organism evidence="2">
    <name type="scientific">bioreactor metagenome</name>
    <dbReference type="NCBI Taxonomy" id="1076179"/>
    <lineage>
        <taxon>unclassified sequences</taxon>
        <taxon>metagenomes</taxon>
        <taxon>ecological metagenomes</taxon>
    </lineage>
</organism>